<dbReference type="GO" id="GO:0015979">
    <property type="term" value="P:photosynthesis"/>
    <property type="evidence" value="ECO:0007669"/>
    <property type="project" value="UniProtKB-KW"/>
</dbReference>
<keyword evidence="11" id="KW-0089">Bile pigment</keyword>
<dbReference type="InterPro" id="IPR004228">
    <property type="entry name" value="Phycoerythr_a"/>
</dbReference>
<evidence type="ECO:0000256" key="7">
    <source>
        <dbReference type="ARBA" id="ARBA00022982"/>
    </source>
</evidence>
<comment type="function">
    <text evidence="12">Light-harvesting photosynthetic tetrapyrrole chromophore-protein from the phycobiliprotein complex.</text>
</comment>
<keyword evidence="10" id="KW-0472">Membrane</keyword>
<evidence type="ECO:0000256" key="2">
    <source>
        <dbReference type="ARBA" id="ARBA00010039"/>
    </source>
</evidence>
<dbReference type="Pfam" id="PF02972">
    <property type="entry name" value="Phycoerythr_ab"/>
    <property type="match status" value="1"/>
</dbReference>
<keyword evidence="8" id="KW-0157">Chromophore</keyword>
<evidence type="ECO:0000259" key="14">
    <source>
        <dbReference type="Pfam" id="PF02972"/>
    </source>
</evidence>
<evidence type="ECO:0000256" key="1">
    <source>
        <dbReference type="ARBA" id="ARBA00004622"/>
    </source>
</evidence>
<comment type="similarity">
    <text evidence="2">Belongs to the phycoerythrin family.</text>
</comment>
<organism evidence="15">
    <name type="scientific">Cryptomonas curvata</name>
    <dbReference type="NCBI Taxonomy" id="233186"/>
    <lineage>
        <taxon>Eukaryota</taxon>
        <taxon>Cryptophyceae</taxon>
        <taxon>Cryptomonadales</taxon>
        <taxon>Cryptomonadaceae</taxon>
        <taxon>Cryptomonas</taxon>
    </lineage>
</organism>
<dbReference type="SUPFAM" id="SSF56568">
    <property type="entry name" value="Non-globular alpha+beta subunits of globular proteins"/>
    <property type="match status" value="1"/>
</dbReference>
<keyword evidence="13" id="KW-0732">Signal</keyword>
<evidence type="ECO:0000256" key="13">
    <source>
        <dbReference type="SAM" id="SignalP"/>
    </source>
</evidence>
<feature type="signal peptide" evidence="13">
    <location>
        <begin position="1"/>
        <end position="27"/>
    </location>
</feature>
<keyword evidence="4" id="KW-0150">Chloroplast</keyword>
<evidence type="ECO:0000256" key="9">
    <source>
        <dbReference type="ARBA" id="ARBA00023078"/>
    </source>
</evidence>
<dbReference type="GO" id="GO:0030089">
    <property type="term" value="C:phycobilisome"/>
    <property type="evidence" value="ECO:0007669"/>
    <property type="project" value="InterPro"/>
</dbReference>
<dbReference type="EMBL" id="HBEZ01004779">
    <property type="protein sequence ID" value="CAD8624985.1"/>
    <property type="molecule type" value="Transcribed_RNA"/>
</dbReference>
<dbReference type="AlphaFoldDB" id="A0A7S0LZS2"/>
<keyword evidence="3" id="KW-0813">Transport</keyword>
<name>A0A7S0LZS2_9CRYP</name>
<reference evidence="15" key="1">
    <citation type="submission" date="2021-01" db="EMBL/GenBank/DDBJ databases">
        <authorList>
            <person name="Corre E."/>
            <person name="Pelletier E."/>
            <person name="Niang G."/>
            <person name="Scheremetjew M."/>
            <person name="Finn R."/>
            <person name="Kale V."/>
            <person name="Holt S."/>
            <person name="Cochrane G."/>
            <person name="Meng A."/>
            <person name="Brown T."/>
            <person name="Cohen L."/>
        </authorList>
    </citation>
    <scope>NUCLEOTIDE SEQUENCE</scope>
    <source>
        <strain evidence="15">CCAP979/52</strain>
    </source>
</reference>
<evidence type="ECO:0000256" key="6">
    <source>
        <dbReference type="ARBA" id="ARBA00022640"/>
    </source>
</evidence>
<dbReference type="InterPro" id="IPR037011">
    <property type="entry name" value="Phycoerythr-like_a_sf"/>
</dbReference>
<dbReference type="GO" id="GO:0009535">
    <property type="term" value="C:chloroplast thylakoid membrane"/>
    <property type="evidence" value="ECO:0007669"/>
    <property type="project" value="UniProtKB-SubCell"/>
</dbReference>
<dbReference type="Gene3D" id="3.90.510.10">
    <property type="entry name" value="Phycoerythrin alpha chain"/>
    <property type="match status" value="1"/>
</dbReference>
<evidence type="ECO:0000256" key="8">
    <source>
        <dbReference type="ARBA" id="ARBA00022991"/>
    </source>
</evidence>
<evidence type="ECO:0000256" key="3">
    <source>
        <dbReference type="ARBA" id="ARBA00022448"/>
    </source>
</evidence>
<evidence type="ECO:0000256" key="12">
    <source>
        <dbReference type="ARBA" id="ARBA00033724"/>
    </source>
</evidence>
<sequence>MAAEKFSPFLTMLRLLTLSAALGLATAFSPFMSMDVSRRQIIQTGAGAAVATPFLHSLPAGATRTIKPPKPPPVIQPWQVSKAPYIFIFNHVGCERKNTEYTGAKSNTEDDERCVMVVSKEIKWDAASVENFNRDRVATYGSKYQDLVISGYNGKYAPRKVGEGLIHPEDSDYCKAGGSDCASAIETAKKEEAARAEYFRKKAAAAAAGGVASAK</sequence>
<evidence type="ECO:0000256" key="11">
    <source>
        <dbReference type="ARBA" id="ARBA00023307"/>
    </source>
</evidence>
<keyword evidence="5" id="KW-0602">Photosynthesis</keyword>
<keyword evidence="7" id="KW-0249">Electron transport</keyword>
<evidence type="ECO:0000313" key="15">
    <source>
        <dbReference type="EMBL" id="CAD8624985.1"/>
    </source>
</evidence>
<keyword evidence="6" id="KW-0934">Plastid</keyword>
<feature type="domain" description="Phycoerythrin alpha chain" evidence="14">
    <location>
        <begin position="82"/>
        <end position="124"/>
    </location>
</feature>
<evidence type="ECO:0000256" key="5">
    <source>
        <dbReference type="ARBA" id="ARBA00022531"/>
    </source>
</evidence>
<protein>
    <recommendedName>
        <fullName evidence="14">Phycoerythrin alpha chain domain-containing protein</fullName>
    </recommendedName>
</protein>
<feature type="chain" id="PRO_5030631629" description="Phycoerythrin alpha chain domain-containing protein" evidence="13">
    <location>
        <begin position="28"/>
        <end position="215"/>
    </location>
</feature>
<comment type="subcellular location">
    <subcellularLocation>
        <location evidence="1">Plastid</location>
        <location evidence="1">Chloroplast thylakoid membrane</location>
        <topology evidence="1">Peripheral membrane protein</topology>
        <orientation evidence="1">Lumenal side</orientation>
    </subcellularLocation>
</comment>
<evidence type="ECO:0000256" key="4">
    <source>
        <dbReference type="ARBA" id="ARBA00022528"/>
    </source>
</evidence>
<evidence type="ECO:0000256" key="10">
    <source>
        <dbReference type="ARBA" id="ARBA00023136"/>
    </source>
</evidence>
<accession>A0A7S0LZS2</accession>
<dbReference type="InterPro" id="IPR011070">
    <property type="entry name" value="Globular_prot_asu/bsu"/>
</dbReference>
<gene>
    <name evidence="15" type="ORF">CCUR1050_LOCUS2661</name>
</gene>
<keyword evidence="9" id="KW-0793">Thylakoid</keyword>
<proteinExistence type="inferred from homology"/>